<accession>A0ABX8B031</accession>
<dbReference type="EMBL" id="CP072642">
    <property type="protein sequence ID" value="QUV94317.1"/>
    <property type="molecule type" value="Genomic_DNA"/>
</dbReference>
<reference evidence="1 2" key="1">
    <citation type="submission" date="2021-03" db="EMBL/GenBank/DDBJ databases">
        <title>Genomic and phenotypic characterization of Chloracidobacterium isolates provides evidence for multiple species.</title>
        <authorList>
            <person name="Saini M.K."/>
            <person name="Costas A.M.G."/>
            <person name="Tank M."/>
            <person name="Bryant D.A."/>
        </authorList>
    </citation>
    <scope>NUCLEOTIDE SEQUENCE [LARGE SCALE GENOMIC DNA]</scope>
    <source>
        <strain evidence="1 2">N</strain>
    </source>
</reference>
<keyword evidence="2" id="KW-1185">Reference proteome</keyword>
<evidence type="ECO:0000313" key="1">
    <source>
        <dbReference type="EMBL" id="QUV94317.1"/>
    </source>
</evidence>
<name>A0ABX8B031_9BACT</name>
<protein>
    <recommendedName>
        <fullName evidence="3">DUF2330 domain-containing protein</fullName>
    </recommendedName>
</protein>
<proteinExistence type="predicted"/>
<evidence type="ECO:0000313" key="2">
    <source>
        <dbReference type="Proteomes" id="UP000677668"/>
    </source>
</evidence>
<gene>
    <name evidence="1" type="ORF">J8C05_02380</name>
</gene>
<evidence type="ECO:0008006" key="3">
    <source>
        <dbReference type="Google" id="ProtNLM"/>
    </source>
</evidence>
<dbReference type="PROSITE" id="PS51257">
    <property type="entry name" value="PROKAR_LIPOPROTEIN"/>
    <property type="match status" value="1"/>
</dbReference>
<dbReference type="RefSeq" id="WP_211422618.1">
    <property type="nucleotide sequence ID" value="NZ_CP072642.1"/>
</dbReference>
<organism evidence="1 2">
    <name type="scientific">Chloracidobacterium sp. N</name>
    <dbReference type="NCBI Taxonomy" id="2821540"/>
    <lineage>
        <taxon>Bacteria</taxon>
        <taxon>Pseudomonadati</taxon>
        <taxon>Acidobacteriota</taxon>
        <taxon>Terriglobia</taxon>
        <taxon>Terriglobales</taxon>
        <taxon>Acidobacteriaceae</taxon>
        <taxon>Chloracidobacterium</taxon>
        <taxon>Chloracidobacterium aggregatum</taxon>
    </lineage>
</organism>
<sequence>MNTRLPIWRAVAGVAIGLGCLWLGASIASGPVAAAGIVTRDNAPFNYAEDRLLIYYDAAAKRETVVFEPAIRFRGEAFAWAMPFPGEVQLAAAGPQIFLRLSEYLAPTVIETRRRWKLAFWLWEWFKPKPVIKPGELPKPQPGQVVVARRVVEAGIETLPRATKEELTKALQKAVARNPEELPFDPTKPPTPEKPLPLSETFLNWARPHLDQKATWVVVTARTDVPDISLGYDEQASIQPFVVSFTTEQPVVPLICPPPLPALEDAPKYRNFKVFIVTRERTEVRADGTLLFEPAAVPFADRVPAADWAKRVLAPTQPEFQPAEDTFLTTYFHTERDQRVFQTNPVIVPATTQATIRPPANVIVQEQPVIIPGEALLLILGGGLVYWRQRQREQR</sequence>
<dbReference type="Proteomes" id="UP000677668">
    <property type="component" value="Chromosome 1"/>
</dbReference>